<name>A0A1M5J494_9FLAO</name>
<organism evidence="1 2">
    <name type="scientific">Flagellimonas flava</name>
    <dbReference type="NCBI Taxonomy" id="570519"/>
    <lineage>
        <taxon>Bacteria</taxon>
        <taxon>Pseudomonadati</taxon>
        <taxon>Bacteroidota</taxon>
        <taxon>Flavobacteriia</taxon>
        <taxon>Flavobacteriales</taxon>
        <taxon>Flavobacteriaceae</taxon>
        <taxon>Flagellimonas</taxon>
    </lineage>
</organism>
<protein>
    <submittedName>
        <fullName evidence="1">Uncharacterized protein</fullName>
    </submittedName>
</protein>
<dbReference type="EMBL" id="FQWL01000001">
    <property type="protein sequence ID" value="SHG35175.1"/>
    <property type="molecule type" value="Genomic_DNA"/>
</dbReference>
<accession>A0A1M5J494</accession>
<sequence length="184" mass="20946">MDLPLLGATRIYMKKIIFLSLLFAGLGNLQSQENQLSFFEPLVGKTWSAEGNWGDGSKFKQDITFRYDLGQTLVIADSNGYTNKEQTIYGPRNHGLRKFDAASNTIKFWEFDVFGGVTEGTVTAKGKDIVYTYAYGESLVTDYWEFVDDNTYNFIVGSYENGEWKQKYLSTQFTTPKTSEPKHD</sequence>
<evidence type="ECO:0000313" key="2">
    <source>
        <dbReference type="Proteomes" id="UP000184532"/>
    </source>
</evidence>
<evidence type="ECO:0000313" key="1">
    <source>
        <dbReference type="EMBL" id="SHG35175.1"/>
    </source>
</evidence>
<dbReference type="STRING" id="570519.SAMN04488116_1106"/>
<dbReference type="AlphaFoldDB" id="A0A1M5J494"/>
<keyword evidence="2" id="KW-1185">Reference proteome</keyword>
<dbReference type="Proteomes" id="UP000184532">
    <property type="component" value="Unassembled WGS sequence"/>
</dbReference>
<proteinExistence type="predicted"/>
<reference evidence="2" key="1">
    <citation type="submission" date="2016-11" db="EMBL/GenBank/DDBJ databases">
        <authorList>
            <person name="Varghese N."/>
            <person name="Submissions S."/>
        </authorList>
    </citation>
    <scope>NUCLEOTIDE SEQUENCE [LARGE SCALE GENOMIC DNA]</scope>
    <source>
        <strain evidence="2">DSM 22638</strain>
    </source>
</reference>
<gene>
    <name evidence="1" type="ORF">SAMN04488116_1106</name>
</gene>